<dbReference type="EMBL" id="CP041345">
    <property type="protein sequence ID" value="QKG79914.1"/>
    <property type="molecule type" value="Genomic_DNA"/>
</dbReference>
<dbReference type="KEGG" id="ttz:FHG85_06440"/>
<name>A0A7D4AX52_9BACT</name>
<dbReference type="SUPFAM" id="SSF46689">
    <property type="entry name" value="Homeodomain-like"/>
    <property type="match status" value="1"/>
</dbReference>
<evidence type="ECO:0000256" key="1">
    <source>
        <dbReference type="ARBA" id="ARBA00023125"/>
    </source>
</evidence>
<keyword evidence="1 2" id="KW-0238">DNA-binding</keyword>
<dbReference type="InterPro" id="IPR009057">
    <property type="entry name" value="Homeodomain-like_sf"/>
</dbReference>
<evidence type="ECO:0000313" key="5">
    <source>
        <dbReference type="Proteomes" id="UP000500961"/>
    </source>
</evidence>
<dbReference type="AlphaFoldDB" id="A0A7D4AX52"/>
<proteinExistence type="predicted"/>
<evidence type="ECO:0000259" key="3">
    <source>
        <dbReference type="PROSITE" id="PS50977"/>
    </source>
</evidence>
<organism evidence="4 5">
    <name type="scientific">Tenuifilum thalassicum</name>
    <dbReference type="NCBI Taxonomy" id="2590900"/>
    <lineage>
        <taxon>Bacteria</taxon>
        <taxon>Pseudomonadati</taxon>
        <taxon>Bacteroidota</taxon>
        <taxon>Bacteroidia</taxon>
        <taxon>Bacteroidales</taxon>
        <taxon>Tenuifilaceae</taxon>
        <taxon>Tenuifilum</taxon>
    </lineage>
</organism>
<gene>
    <name evidence="4" type="ORF">FHG85_06440</name>
</gene>
<protein>
    <submittedName>
        <fullName evidence="4">TetR/AcrR family transcriptional regulator</fullName>
    </submittedName>
</protein>
<dbReference type="PRINTS" id="PR00455">
    <property type="entry name" value="HTHTETR"/>
</dbReference>
<reference evidence="4 5" key="1">
    <citation type="submission" date="2019-07" db="EMBL/GenBank/DDBJ databases">
        <title>Thalassofilum flectens gen. nov., sp. nov., a novel moderate thermophilic anaerobe from a shallow sea hot spring in Kunashir Island (Russia), representing a new family in the order Bacteroidales, and proposal of Thalassofilacea fam. nov.</title>
        <authorList>
            <person name="Kochetkova T.V."/>
            <person name="Podosokorskaya O.A."/>
            <person name="Novikov A."/>
            <person name="Elcheninov A.G."/>
            <person name="Toshchakov S.V."/>
            <person name="Kublanov I.V."/>
        </authorList>
    </citation>
    <scope>NUCLEOTIDE SEQUENCE [LARGE SCALE GENOMIC DNA]</scope>
    <source>
        <strain evidence="4 5">38-H</strain>
    </source>
</reference>
<dbReference type="PROSITE" id="PS50977">
    <property type="entry name" value="HTH_TETR_2"/>
    <property type="match status" value="1"/>
</dbReference>
<dbReference type="InterPro" id="IPR050109">
    <property type="entry name" value="HTH-type_TetR-like_transc_reg"/>
</dbReference>
<evidence type="ECO:0000256" key="2">
    <source>
        <dbReference type="PROSITE-ProRule" id="PRU00335"/>
    </source>
</evidence>
<dbReference type="GO" id="GO:0003677">
    <property type="term" value="F:DNA binding"/>
    <property type="evidence" value="ECO:0007669"/>
    <property type="project" value="UniProtKB-UniRule"/>
</dbReference>
<accession>A0A7D4AX52</accession>
<sequence>MVNFMIAKKYEKDTESKILEAARRVFILKGLDGARMQEIADEAGINKALLHYYFRSKDKLFMKIFIVEFGNFFPRLIPVMLSKDMDIDRKIRHFVDGYIELFLKNPFLPAFVIREINRNPNLFKEFVKKSGVDIKMLNSILTTLSDELGLAKREIMHLLVTLVSSCIFPFAGKPIIEGVLFDGNEKEYRKFLEERKIYVAEFAINYIKQISKNK</sequence>
<dbReference type="PANTHER" id="PTHR30328">
    <property type="entry name" value="TRANSCRIPTIONAL REPRESSOR"/>
    <property type="match status" value="1"/>
</dbReference>
<keyword evidence="5" id="KW-1185">Reference proteome</keyword>
<feature type="DNA-binding region" description="H-T-H motif" evidence="2">
    <location>
        <begin position="35"/>
        <end position="54"/>
    </location>
</feature>
<dbReference type="Pfam" id="PF00440">
    <property type="entry name" value="TetR_N"/>
    <property type="match status" value="1"/>
</dbReference>
<evidence type="ECO:0000313" key="4">
    <source>
        <dbReference type="EMBL" id="QKG79914.1"/>
    </source>
</evidence>
<dbReference type="Gene3D" id="1.10.357.10">
    <property type="entry name" value="Tetracycline Repressor, domain 2"/>
    <property type="match status" value="1"/>
</dbReference>
<dbReference type="Proteomes" id="UP000500961">
    <property type="component" value="Chromosome"/>
</dbReference>
<feature type="domain" description="HTH tetR-type" evidence="3">
    <location>
        <begin position="12"/>
        <end position="72"/>
    </location>
</feature>
<dbReference type="InterPro" id="IPR001647">
    <property type="entry name" value="HTH_TetR"/>
</dbReference>
<dbReference type="PANTHER" id="PTHR30328:SF54">
    <property type="entry name" value="HTH-TYPE TRANSCRIPTIONAL REPRESSOR SCO4008"/>
    <property type="match status" value="1"/>
</dbReference>